<dbReference type="eggNOG" id="COG1834">
    <property type="taxonomic scope" value="Bacteria"/>
</dbReference>
<dbReference type="RefSeq" id="WP_015268156.1">
    <property type="nucleotide sequence ID" value="NC_019904.1"/>
</dbReference>
<evidence type="ECO:0000259" key="6">
    <source>
        <dbReference type="Pfam" id="PF07980"/>
    </source>
</evidence>
<dbReference type="CDD" id="cd08977">
    <property type="entry name" value="SusD"/>
    <property type="match status" value="1"/>
</dbReference>
<evidence type="ECO:0000259" key="7">
    <source>
        <dbReference type="Pfam" id="PF14322"/>
    </source>
</evidence>
<feature type="domain" description="SusD-like N-terminal" evidence="7">
    <location>
        <begin position="25"/>
        <end position="225"/>
    </location>
</feature>
<dbReference type="HOGENOM" id="CLU_015553_3_0_10"/>
<dbReference type="SUPFAM" id="SSF48452">
    <property type="entry name" value="TPR-like"/>
    <property type="match status" value="1"/>
</dbReference>
<dbReference type="Proteomes" id="UP000010796">
    <property type="component" value="Chromosome"/>
</dbReference>
<keyword evidence="4" id="KW-0472">Membrane</keyword>
<evidence type="ECO:0000256" key="1">
    <source>
        <dbReference type="ARBA" id="ARBA00004442"/>
    </source>
</evidence>
<protein>
    <submittedName>
        <fullName evidence="8">RagB/SusD family protein</fullName>
    </submittedName>
</protein>
<proteinExistence type="inferred from homology"/>
<dbReference type="EMBL" id="CP003346">
    <property type="protein sequence ID" value="AGA80634.1"/>
    <property type="molecule type" value="Genomic_DNA"/>
</dbReference>
<evidence type="ECO:0000313" key="9">
    <source>
        <dbReference type="Proteomes" id="UP000010796"/>
    </source>
</evidence>
<dbReference type="STRING" id="926556.Echvi_4452"/>
<organism evidence="8 9">
    <name type="scientific">Echinicola vietnamensis (strain DSM 17526 / LMG 23754 / KMM 6221)</name>
    <dbReference type="NCBI Taxonomy" id="926556"/>
    <lineage>
        <taxon>Bacteria</taxon>
        <taxon>Pseudomonadati</taxon>
        <taxon>Bacteroidota</taxon>
        <taxon>Cytophagia</taxon>
        <taxon>Cytophagales</taxon>
        <taxon>Cyclobacteriaceae</taxon>
        <taxon>Echinicola</taxon>
    </lineage>
</organism>
<dbReference type="InterPro" id="IPR033985">
    <property type="entry name" value="SusD-like_N"/>
</dbReference>
<dbReference type="KEGG" id="evi:Echvi_4452"/>
<dbReference type="InterPro" id="IPR012944">
    <property type="entry name" value="SusD_RagB_dom"/>
</dbReference>
<dbReference type="OrthoDB" id="653598at2"/>
<dbReference type="PATRIC" id="fig|926556.3.peg.4698"/>
<comment type="similarity">
    <text evidence="2">Belongs to the SusD family.</text>
</comment>
<evidence type="ECO:0000256" key="3">
    <source>
        <dbReference type="ARBA" id="ARBA00022729"/>
    </source>
</evidence>
<dbReference type="Gene3D" id="1.25.40.390">
    <property type="match status" value="1"/>
</dbReference>
<evidence type="ECO:0000256" key="2">
    <source>
        <dbReference type="ARBA" id="ARBA00006275"/>
    </source>
</evidence>
<comment type="subcellular location">
    <subcellularLocation>
        <location evidence="1">Cell outer membrane</location>
    </subcellularLocation>
</comment>
<evidence type="ECO:0000256" key="5">
    <source>
        <dbReference type="ARBA" id="ARBA00023237"/>
    </source>
</evidence>
<reference evidence="9" key="1">
    <citation type="submission" date="2012-02" db="EMBL/GenBank/DDBJ databases">
        <title>The complete genome of Echinicola vietnamensis DSM 17526.</title>
        <authorList>
            <person name="Lucas S."/>
            <person name="Copeland A."/>
            <person name="Lapidus A."/>
            <person name="Glavina del Rio T."/>
            <person name="Dalin E."/>
            <person name="Tice H."/>
            <person name="Bruce D."/>
            <person name="Goodwin L."/>
            <person name="Pitluck S."/>
            <person name="Peters L."/>
            <person name="Ovchinnikova G."/>
            <person name="Teshima H."/>
            <person name="Kyrpides N."/>
            <person name="Mavromatis K."/>
            <person name="Ivanova N."/>
            <person name="Brettin T."/>
            <person name="Detter J.C."/>
            <person name="Han C."/>
            <person name="Larimer F."/>
            <person name="Land M."/>
            <person name="Hauser L."/>
            <person name="Markowitz V."/>
            <person name="Cheng J.-F."/>
            <person name="Hugenholtz P."/>
            <person name="Woyke T."/>
            <person name="Wu D."/>
            <person name="Brambilla E."/>
            <person name="Klenk H.-P."/>
            <person name="Eisen J.A."/>
        </authorList>
    </citation>
    <scope>NUCLEOTIDE SEQUENCE [LARGE SCALE GENOMIC DNA]</scope>
    <source>
        <strain evidence="9">DSM 17526 / LMG 23754 / KMM 6221</strain>
    </source>
</reference>
<dbReference type="Pfam" id="PF14322">
    <property type="entry name" value="SusD-like_3"/>
    <property type="match status" value="1"/>
</dbReference>
<keyword evidence="5" id="KW-0998">Cell outer membrane</keyword>
<dbReference type="GO" id="GO:0009279">
    <property type="term" value="C:cell outer membrane"/>
    <property type="evidence" value="ECO:0007669"/>
    <property type="project" value="UniProtKB-SubCell"/>
</dbReference>
<evidence type="ECO:0000313" key="8">
    <source>
        <dbReference type="EMBL" id="AGA80634.1"/>
    </source>
</evidence>
<accession>L0G340</accession>
<name>L0G340_ECHVK</name>
<dbReference type="Pfam" id="PF07980">
    <property type="entry name" value="SusD_RagB"/>
    <property type="match status" value="1"/>
</dbReference>
<keyword evidence="9" id="KW-1185">Reference proteome</keyword>
<dbReference type="PROSITE" id="PS51257">
    <property type="entry name" value="PROKAR_LIPOPROTEIN"/>
    <property type="match status" value="1"/>
</dbReference>
<keyword evidence="3" id="KW-0732">Signal</keyword>
<sequence length="452" mass="51762">MKNITNPILTIMIISIIHLLSSCQDFLDEKPSTDLVVPDNLEDIQALLDNEYIMNRNSDMGEVASDDYFISKQEWESWNEITRNAHVWADIISPTGRFVSWNSLYEQVFYANVALEQLDDIVPDSNEQVDWDRLRGSALFYRSSAFYNLLRIFTMPYHLADPDLGIPLKLSADVNKLAKRSSIEDSYAQVIADLEVALDLLPSRATIATRPSKQAVYGLLARVYLSMGDYQKVFNYTSLALELGNELMDYANLEQGNTFGFKRLNEEVVYCSYFSSGSIGYSSDTFILSEIYESYAAGDLRKSLFFTQPNQDGHVKFRGTYMGNLYLFDGIATDELLLNRAEAAVRLGNEELALEDLNYLLEHRFEVGKFEPIAGISGEDLLERILEERRKELVFRGLRWEDLRRLTGSQYEKIVTRDLDGEIYTLEPGSPKYAYPIPLDELQLNDMKQNPR</sequence>
<dbReference type="InterPro" id="IPR011990">
    <property type="entry name" value="TPR-like_helical_dom_sf"/>
</dbReference>
<feature type="domain" description="RagB/SusD" evidence="6">
    <location>
        <begin position="335"/>
        <end position="451"/>
    </location>
</feature>
<dbReference type="AlphaFoldDB" id="L0G340"/>
<evidence type="ECO:0000256" key="4">
    <source>
        <dbReference type="ARBA" id="ARBA00023136"/>
    </source>
</evidence>
<gene>
    <name evidence="8" type="ordered locus">Echvi_4452</name>
</gene>